<dbReference type="Proteomes" id="UP001189429">
    <property type="component" value="Unassembled WGS sequence"/>
</dbReference>
<feature type="transmembrane region" description="Helical" evidence="1">
    <location>
        <begin position="25"/>
        <end position="48"/>
    </location>
</feature>
<keyword evidence="1" id="KW-0812">Transmembrane</keyword>
<gene>
    <name evidence="2" type="ORF">PCOR1329_LOCUS74425</name>
</gene>
<evidence type="ECO:0000313" key="3">
    <source>
        <dbReference type="Proteomes" id="UP001189429"/>
    </source>
</evidence>
<evidence type="ECO:0000256" key="1">
    <source>
        <dbReference type="SAM" id="Phobius"/>
    </source>
</evidence>
<sequence length="160" mass="17599">FYLVSLCWLAIVGSFRPVYWMLSGVLQGCSLSCSVYVLASNCFYLGMLRNIQAKGRGMIFACADEMGAILRDADAFRVARRVFGLAQRLATLALKGAKCVAIPLFAAVSEEVMQEVRVFLDRCGWSSFTVAAQATYLGCEMGPAVTEDEQWRAPCAKLRD</sequence>
<feature type="non-terminal residue" evidence="2">
    <location>
        <position position="1"/>
    </location>
</feature>
<keyword evidence="1" id="KW-0472">Membrane</keyword>
<reference evidence="2" key="1">
    <citation type="submission" date="2023-10" db="EMBL/GenBank/DDBJ databases">
        <authorList>
            <person name="Chen Y."/>
            <person name="Shah S."/>
            <person name="Dougan E. K."/>
            <person name="Thang M."/>
            <person name="Chan C."/>
        </authorList>
    </citation>
    <scope>NUCLEOTIDE SEQUENCE [LARGE SCALE GENOMIC DNA]</scope>
</reference>
<comment type="caution">
    <text evidence="2">The sequence shown here is derived from an EMBL/GenBank/DDBJ whole genome shotgun (WGS) entry which is preliminary data.</text>
</comment>
<accession>A0ABN9X8I8</accession>
<keyword evidence="3" id="KW-1185">Reference proteome</keyword>
<keyword evidence="1" id="KW-1133">Transmembrane helix</keyword>
<protein>
    <submittedName>
        <fullName evidence="2">Uncharacterized protein</fullName>
    </submittedName>
</protein>
<evidence type="ECO:0000313" key="2">
    <source>
        <dbReference type="EMBL" id="CAK0895784.1"/>
    </source>
</evidence>
<organism evidence="2 3">
    <name type="scientific">Prorocentrum cordatum</name>
    <dbReference type="NCBI Taxonomy" id="2364126"/>
    <lineage>
        <taxon>Eukaryota</taxon>
        <taxon>Sar</taxon>
        <taxon>Alveolata</taxon>
        <taxon>Dinophyceae</taxon>
        <taxon>Prorocentrales</taxon>
        <taxon>Prorocentraceae</taxon>
        <taxon>Prorocentrum</taxon>
    </lineage>
</organism>
<name>A0ABN9X8I8_9DINO</name>
<dbReference type="EMBL" id="CAUYUJ010020086">
    <property type="protein sequence ID" value="CAK0895784.1"/>
    <property type="molecule type" value="Genomic_DNA"/>
</dbReference>
<proteinExistence type="predicted"/>